<reference evidence="4" key="1">
    <citation type="submission" date="2023-07" db="EMBL/GenBank/DDBJ databases">
        <authorList>
            <consortium name="CYATHOMIX"/>
        </authorList>
    </citation>
    <scope>NUCLEOTIDE SEQUENCE</scope>
    <source>
        <strain evidence="4">N/A</strain>
    </source>
</reference>
<accession>A0AA36GKL5</accession>
<dbReference type="PROSITE" id="PS50015">
    <property type="entry name" value="SAP_B"/>
    <property type="match status" value="1"/>
</dbReference>
<keyword evidence="5" id="KW-1185">Reference proteome</keyword>
<keyword evidence="2" id="KW-0732">Signal</keyword>
<dbReference type="EMBL" id="CATQJL010000112">
    <property type="protein sequence ID" value="CAJ0593067.1"/>
    <property type="molecule type" value="Genomic_DNA"/>
</dbReference>
<evidence type="ECO:0000256" key="2">
    <source>
        <dbReference type="SAM" id="SignalP"/>
    </source>
</evidence>
<keyword evidence="1" id="KW-1015">Disulfide bond</keyword>
<protein>
    <recommendedName>
        <fullName evidence="3">Saposin B-type domain-containing protein</fullName>
    </recommendedName>
</protein>
<dbReference type="SMART" id="SM00741">
    <property type="entry name" value="SapB"/>
    <property type="match status" value="1"/>
</dbReference>
<dbReference type="InterPro" id="IPR011001">
    <property type="entry name" value="Saposin-like"/>
</dbReference>
<dbReference type="InterPro" id="IPR008139">
    <property type="entry name" value="SaposinB_dom"/>
</dbReference>
<dbReference type="SUPFAM" id="SSF47862">
    <property type="entry name" value="Saposin"/>
    <property type="match status" value="1"/>
</dbReference>
<name>A0AA36GKL5_CYLNA</name>
<dbReference type="AlphaFoldDB" id="A0AA36GKL5"/>
<proteinExistence type="predicted"/>
<evidence type="ECO:0000259" key="3">
    <source>
        <dbReference type="PROSITE" id="PS50015"/>
    </source>
</evidence>
<dbReference type="Proteomes" id="UP001176961">
    <property type="component" value="Unassembled WGS sequence"/>
</dbReference>
<evidence type="ECO:0000313" key="4">
    <source>
        <dbReference type="EMBL" id="CAJ0593067.1"/>
    </source>
</evidence>
<organism evidence="4 5">
    <name type="scientific">Cylicocyclus nassatus</name>
    <name type="common">Nematode worm</name>
    <dbReference type="NCBI Taxonomy" id="53992"/>
    <lineage>
        <taxon>Eukaryota</taxon>
        <taxon>Metazoa</taxon>
        <taxon>Ecdysozoa</taxon>
        <taxon>Nematoda</taxon>
        <taxon>Chromadorea</taxon>
        <taxon>Rhabditida</taxon>
        <taxon>Rhabditina</taxon>
        <taxon>Rhabditomorpha</taxon>
        <taxon>Strongyloidea</taxon>
        <taxon>Strongylidae</taxon>
        <taxon>Cylicocyclus</taxon>
    </lineage>
</organism>
<evidence type="ECO:0000313" key="5">
    <source>
        <dbReference type="Proteomes" id="UP001176961"/>
    </source>
</evidence>
<dbReference type="Gene3D" id="1.10.225.10">
    <property type="entry name" value="Saposin-like"/>
    <property type="match status" value="1"/>
</dbReference>
<evidence type="ECO:0000256" key="1">
    <source>
        <dbReference type="ARBA" id="ARBA00023157"/>
    </source>
</evidence>
<gene>
    <name evidence="4" type="ORF">CYNAS_LOCUS5050</name>
</gene>
<sequence>MRLLLVLLAVIVLAEGHVASLLPMCDMCKGLVSTLKGNVEGGVNGVTQELAKKFCEDNFPVFPDVCISMVQSNIKGIMAGIMNKVDTEKICMHMLLCW</sequence>
<comment type="caution">
    <text evidence="4">The sequence shown here is derived from an EMBL/GenBank/DDBJ whole genome shotgun (WGS) entry which is preliminary data.</text>
</comment>
<feature type="domain" description="Saposin B-type" evidence="3">
    <location>
        <begin position="21"/>
        <end position="98"/>
    </location>
</feature>
<feature type="chain" id="PRO_5041434445" description="Saposin B-type domain-containing protein" evidence="2">
    <location>
        <begin position="17"/>
        <end position="98"/>
    </location>
</feature>
<feature type="signal peptide" evidence="2">
    <location>
        <begin position="1"/>
        <end position="16"/>
    </location>
</feature>